<evidence type="ECO:0000256" key="2">
    <source>
        <dbReference type="ARBA" id="ARBA00022475"/>
    </source>
</evidence>
<keyword evidence="6" id="KW-1185">Reference proteome</keyword>
<dbReference type="GeneID" id="105424569"/>
<proteinExistence type="predicted"/>
<keyword evidence="3" id="KW-0812">Transmembrane</keyword>
<keyword evidence="5" id="KW-0472">Membrane</keyword>
<keyword evidence="4" id="KW-1133">Transmembrane helix</keyword>
<dbReference type="Proteomes" id="UP000504615">
    <property type="component" value="Unplaced"/>
</dbReference>
<accession>A0A6I9VVN6</accession>
<dbReference type="OrthoDB" id="7551433at2759"/>
<comment type="subcellular location">
    <subcellularLocation>
        <location evidence="1">Cell membrane</location>
        <topology evidence="1">Multi-pass membrane protein</topology>
    </subcellularLocation>
</comment>
<evidence type="ECO:0000313" key="7">
    <source>
        <dbReference type="RefSeq" id="XP_011633203.1"/>
    </source>
</evidence>
<evidence type="ECO:0000313" key="6">
    <source>
        <dbReference type="Proteomes" id="UP000504615"/>
    </source>
</evidence>
<evidence type="ECO:0000256" key="1">
    <source>
        <dbReference type="ARBA" id="ARBA00004651"/>
    </source>
</evidence>
<organism evidence="6 7">
    <name type="scientific">Pogonomyrmex barbatus</name>
    <name type="common">red harvester ant</name>
    <dbReference type="NCBI Taxonomy" id="144034"/>
    <lineage>
        <taxon>Eukaryota</taxon>
        <taxon>Metazoa</taxon>
        <taxon>Ecdysozoa</taxon>
        <taxon>Arthropoda</taxon>
        <taxon>Hexapoda</taxon>
        <taxon>Insecta</taxon>
        <taxon>Pterygota</taxon>
        <taxon>Neoptera</taxon>
        <taxon>Endopterygota</taxon>
        <taxon>Hymenoptera</taxon>
        <taxon>Apocrita</taxon>
        <taxon>Aculeata</taxon>
        <taxon>Formicoidea</taxon>
        <taxon>Formicidae</taxon>
        <taxon>Myrmicinae</taxon>
        <taxon>Pogonomyrmex</taxon>
    </lineage>
</organism>
<name>A0A6I9VVN6_9HYME</name>
<dbReference type="Pfam" id="PF08395">
    <property type="entry name" value="7tm_7"/>
    <property type="match status" value="1"/>
</dbReference>
<gene>
    <name evidence="7" type="primary">LOC105424569</name>
</gene>
<dbReference type="RefSeq" id="XP_011633203.1">
    <property type="nucleotide sequence ID" value="XM_011634901.2"/>
</dbReference>
<protein>
    <submittedName>
        <fullName evidence="7">Uncharacterized protein LOC105424569</fullName>
    </submittedName>
</protein>
<dbReference type="InterPro" id="IPR013604">
    <property type="entry name" value="7TM_chemorcpt"/>
</dbReference>
<sequence length="141" mass="16873">MSLQMTSYFMFIVELSREAYTIYIDKNAIEIGYVLDSFFAYIWGIIYSAKLLSLNYICQTVYDKANETIIILYKLSNDNVDEDLREQTLQFILQIKQREVKFGVGLLYFGYDFIRRFYKSFVTVLVIIIQMRYTYNYPLIN</sequence>
<dbReference type="KEGG" id="pbar:105424569"/>
<dbReference type="GO" id="GO:0050909">
    <property type="term" value="P:sensory perception of taste"/>
    <property type="evidence" value="ECO:0007669"/>
    <property type="project" value="InterPro"/>
</dbReference>
<dbReference type="GO" id="GO:0005886">
    <property type="term" value="C:plasma membrane"/>
    <property type="evidence" value="ECO:0007669"/>
    <property type="project" value="UniProtKB-SubCell"/>
</dbReference>
<keyword evidence="2" id="KW-1003">Cell membrane</keyword>
<reference evidence="7" key="1">
    <citation type="submission" date="2025-08" db="UniProtKB">
        <authorList>
            <consortium name="RefSeq"/>
        </authorList>
    </citation>
    <scope>IDENTIFICATION</scope>
</reference>
<dbReference type="AlphaFoldDB" id="A0A6I9VVN6"/>
<evidence type="ECO:0000256" key="4">
    <source>
        <dbReference type="ARBA" id="ARBA00022989"/>
    </source>
</evidence>
<evidence type="ECO:0000256" key="5">
    <source>
        <dbReference type="ARBA" id="ARBA00023136"/>
    </source>
</evidence>
<evidence type="ECO:0000256" key="3">
    <source>
        <dbReference type="ARBA" id="ARBA00022692"/>
    </source>
</evidence>